<reference evidence="1 2" key="1">
    <citation type="journal article" date="2024" name="Commun. Biol.">
        <title>Comparative genomic analysis of thermophilic fungi reveals convergent evolutionary adaptations and gene losses.</title>
        <authorList>
            <person name="Steindorff A.S."/>
            <person name="Aguilar-Pontes M.V."/>
            <person name="Robinson A.J."/>
            <person name="Andreopoulos B."/>
            <person name="LaButti K."/>
            <person name="Kuo A."/>
            <person name="Mondo S."/>
            <person name="Riley R."/>
            <person name="Otillar R."/>
            <person name="Haridas S."/>
            <person name="Lipzen A."/>
            <person name="Grimwood J."/>
            <person name="Schmutz J."/>
            <person name="Clum A."/>
            <person name="Reid I.D."/>
            <person name="Moisan M.C."/>
            <person name="Butler G."/>
            <person name="Nguyen T.T.M."/>
            <person name="Dewar K."/>
            <person name="Conant G."/>
            <person name="Drula E."/>
            <person name="Henrissat B."/>
            <person name="Hansel C."/>
            <person name="Singer S."/>
            <person name="Hutchinson M.I."/>
            <person name="de Vries R.P."/>
            <person name="Natvig D.O."/>
            <person name="Powell A.J."/>
            <person name="Tsang A."/>
            <person name="Grigoriev I.V."/>
        </authorList>
    </citation>
    <scope>NUCLEOTIDE SEQUENCE [LARGE SCALE GENOMIC DNA]</scope>
    <source>
        <strain evidence="1 2">ATCC 24622</strain>
    </source>
</reference>
<evidence type="ECO:0000313" key="1">
    <source>
        <dbReference type="EMBL" id="KAL1839498.1"/>
    </source>
</evidence>
<protein>
    <submittedName>
        <fullName evidence="1">Uncharacterized protein</fullName>
    </submittedName>
</protein>
<accession>A0ABR3VCC9</accession>
<name>A0ABR3VCC9_9PEZI</name>
<keyword evidence="2" id="KW-1185">Reference proteome</keyword>
<organism evidence="1 2">
    <name type="scientific">Phialemonium thermophilum</name>
    <dbReference type="NCBI Taxonomy" id="223376"/>
    <lineage>
        <taxon>Eukaryota</taxon>
        <taxon>Fungi</taxon>
        <taxon>Dikarya</taxon>
        <taxon>Ascomycota</taxon>
        <taxon>Pezizomycotina</taxon>
        <taxon>Sordariomycetes</taxon>
        <taxon>Sordariomycetidae</taxon>
        <taxon>Cephalothecales</taxon>
        <taxon>Cephalothecaceae</taxon>
        <taxon>Phialemonium</taxon>
    </lineage>
</organism>
<evidence type="ECO:0000313" key="2">
    <source>
        <dbReference type="Proteomes" id="UP001586593"/>
    </source>
</evidence>
<comment type="caution">
    <text evidence="1">The sequence shown here is derived from an EMBL/GenBank/DDBJ whole genome shotgun (WGS) entry which is preliminary data.</text>
</comment>
<sequence length="108" mass="12642">MRICHHHCAISTRVSHPLNDTQRRRHQAGKECEVRRAQNMATRIHRVTLFKVPDPENQKKLLEAYEVLKRDQKKFRLLQPPTRHITCRVMAVMASVRCQQPPSQLGVV</sequence>
<gene>
    <name evidence="1" type="ORF">VTK73DRAFT_4021</name>
</gene>
<dbReference type="Proteomes" id="UP001586593">
    <property type="component" value="Unassembled WGS sequence"/>
</dbReference>
<proteinExistence type="predicted"/>
<dbReference type="EMBL" id="JAZHXJ010002326">
    <property type="protein sequence ID" value="KAL1839498.1"/>
    <property type="molecule type" value="Genomic_DNA"/>
</dbReference>